<dbReference type="PANTHER" id="PTHR31170">
    <property type="entry name" value="BNAC04G53230D PROTEIN"/>
    <property type="match status" value="1"/>
</dbReference>
<dbReference type="Pfam" id="PF03140">
    <property type="entry name" value="DUF247"/>
    <property type="match status" value="1"/>
</dbReference>
<sequence length="450" mass="51437">MGSSSAGEIETAGDRPAGIWQVNVDRLTSMQQKIADSPQILSRSAGRSTCSIFRVPQSLIDINGRCYQPHIVSVGPFHHGKPNLKMIEEHKWRFLGSLLKRTRTKPLVLEDLLKSVQPLESKARECYSTAINFTVHEFTELLVLDGCFVVELFRKFGGVVAFEADDPLLSMSWVYPFFLRDLIRLENQIPFFVLQRLFDMTIMPSEQSGPSLSNLTLTFFNNALQRSDEFVHKLGEITGKHLLDLLRSSFIPEGYREPKQTRYPNTHVIQCISKLRKAGIHLQPGNSENFLVVKFRNGVIEMPTIAIDDFMSSFLLNCVAYEQCHRDCSKHLTTYATLLDCLINTAKDVEYLCDKNILENYFGTDAEIARFINNMGKDVTFDIDMCYLTEEFNEVNNYYKNHWHVHLASFKYTYFNTPWSFISALAALVLLLLTVAQTYFTILGYVRPAA</sequence>
<dbReference type="PANTHER" id="PTHR31170:SF21">
    <property type="match status" value="1"/>
</dbReference>
<accession>A0A022RFS2</accession>
<protein>
    <submittedName>
        <fullName evidence="2">Uncharacterized protein</fullName>
    </submittedName>
</protein>
<evidence type="ECO:0000313" key="2">
    <source>
        <dbReference type="EMBL" id="EYU38618.1"/>
    </source>
</evidence>
<dbReference type="STRING" id="4155.A0A022RFS2"/>
<proteinExistence type="predicted"/>
<feature type="transmembrane region" description="Helical" evidence="1">
    <location>
        <begin position="419"/>
        <end position="446"/>
    </location>
</feature>
<keyword evidence="1" id="KW-1133">Transmembrane helix</keyword>
<dbReference type="InterPro" id="IPR004158">
    <property type="entry name" value="DUF247_pln"/>
</dbReference>
<evidence type="ECO:0000313" key="3">
    <source>
        <dbReference type="Proteomes" id="UP000030748"/>
    </source>
</evidence>
<dbReference type="OMA" id="PSCCIFR"/>
<keyword evidence="1" id="KW-0812">Transmembrane</keyword>
<organism evidence="2 3">
    <name type="scientific">Erythranthe guttata</name>
    <name type="common">Yellow monkey flower</name>
    <name type="synonym">Mimulus guttatus</name>
    <dbReference type="NCBI Taxonomy" id="4155"/>
    <lineage>
        <taxon>Eukaryota</taxon>
        <taxon>Viridiplantae</taxon>
        <taxon>Streptophyta</taxon>
        <taxon>Embryophyta</taxon>
        <taxon>Tracheophyta</taxon>
        <taxon>Spermatophyta</taxon>
        <taxon>Magnoliopsida</taxon>
        <taxon>eudicotyledons</taxon>
        <taxon>Gunneridae</taxon>
        <taxon>Pentapetalae</taxon>
        <taxon>asterids</taxon>
        <taxon>lamiids</taxon>
        <taxon>Lamiales</taxon>
        <taxon>Phrymaceae</taxon>
        <taxon>Erythranthe</taxon>
    </lineage>
</organism>
<name>A0A022RFS2_ERYGU</name>
<dbReference type="eggNOG" id="ENOG502QTXM">
    <property type="taxonomic scope" value="Eukaryota"/>
</dbReference>
<dbReference type="EMBL" id="KI630480">
    <property type="protein sequence ID" value="EYU38618.1"/>
    <property type="molecule type" value="Genomic_DNA"/>
</dbReference>
<keyword evidence="1" id="KW-0472">Membrane</keyword>
<evidence type="ECO:0000256" key="1">
    <source>
        <dbReference type="SAM" id="Phobius"/>
    </source>
</evidence>
<dbReference type="KEGG" id="egt:105956755"/>
<reference evidence="2 3" key="1">
    <citation type="journal article" date="2013" name="Proc. Natl. Acad. Sci. U.S.A.">
        <title>Fine-scale variation in meiotic recombination in Mimulus inferred from population shotgun sequencing.</title>
        <authorList>
            <person name="Hellsten U."/>
            <person name="Wright K.M."/>
            <person name="Jenkins J."/>
            <person name="Shu S."/>
            <person name="Yuan Y."/>
            <person name="Wessler S.R."/>
            <person name="Schmutz J."/>
            <person name="Willis J.H."/>
            <person name="Rokhsar D.S."/>
        </authorList>
    </citation>
    <scope>NUCLEOTIDE SEQUENCE [LARGE SCALE GENOMIC DNA]</scope>
    <source>
        <strain evidence="3">cv. DUN x IM62</strain>
    </source>
</reference>
<dbReference type="Proteomes" id="UP000030748">
    <property type="component" value="Unassembled WGS sequence"/>
</dbReference>
<dbReference type="OrthoDB" id="658695at2759"/>
<dbReference type="AlphaFoldDB" id="A0A022RFS2"/>
<keyword evidence="3" id="KW-1185">Reference proteome</keyword>
<dbReference type="PhylomeDB" id="A0A022RFS2"/>
<gene>
    <name evidence="2" type="ORF">MIMGU_mgv1a006266mg</name>
</gene>